<comment type="caution">
    <text evidence="1">The sequence shown here is derived from an EMBL/GenBank/DDBJ whole genome shotgun (WGS) entry which is preliminary data.</text>
</comment>
<sequence length="183" mass="21194">MSYETNHCNRIVCDYPDCDATTRLWREDEDSAYSDADDLKWLTIEVELDGDEYVDRHFCPRHLDTTRPEWASEYILPDVLARNGWNVLGFGTMFPPKGECAPIIAGVLEKADAYALEHISDARLERSAMALYRCENDCPDGKPDDRGLLLRWNGMSEDERDKYTNRVLPVLEAFLDYWTQTML</sequence>
<evidence type="ECO:0000313" key="2">
    <source>
        <dbReference type="Proteomes" id="UP000193377"/>
    </source>
</evidence>
<dbReference type="EMBL" id="LNKD01000001">
    <property type="protein sequence ID" value="OSG88655.1"/>
    <property type="molecule type" value="Genomic_DNA"/>
</dbReference>
<dbReference type="Proteomes" id="UP000193377">
    <property type="component" value="Unassembled WGS sequence"/>
</dbReference>
<evidence type="ECO:0000313" key="1">
    <source>
        <dbReference type="EMBL" id="OSG88655.1"/>
    </source>
</evidence>
<reference evidence="1 2" key="1">
    <citation type="journal article" date="2016" name="Sci. Rep.">
        <title>Evaluation of genetic diversity among strains of the human gut commensal Bifidobacterium adolescentis.</title>
        <authorList>
            <person name="Duranti S."/>
            <person name="Milani C."/>
            <person name="Lugli G.A."/>
            <person name="Mancabelli L."/>
            <person name="Turroni F."/>
            <person name="Ferrario C."/>
            <person name="Mangifesta M."/>
            <person name="Viappiani A."/>
            <person name="Sanchez B."/>
            <person name="Margolles A."/>
            <person name="van Sinderen D."/>
            <person name="Ventura M."/>
        </authorList>
    </citation>
    <scope>NUCLEOTIDE SEQUENCE [LARGE SCALE GENOMIC DNA]</scope>
    <source>
        <strain evidence="1 2">487B</strain>
    </source>
</reference>
<organism evidence="1 2">
    <name type="scientific">Bifidobacterium adolescentis</name>
    <dbReference type="NCBI Taxonomy" id="1680"/>
    <lineage>
        <taxon>Bacteria</taxon>
        <taxon>Bacillati</taxon>
        <taxon>Actinomycetota</taxon>
        <taxon>Actinomycetes</taxon>
        <taxon>Bifidobacteriales</taxon>
        <taxon>Bifidobacteriaceae</taxon>
        <taxon>Bifidobacterium</taxon>
    </lineage>
</organism>
<accession>A0A1X2Z2M6</accession>
<protein>
    <submittedName>
        <fullName evidence="1">Uncharacterized protein</fullName>
    </submittedName>
</protein>
<dbReference type="RefSeq" id="WP_085393267.1">
    <property type="nucleotide sequence ID" value="NZ_LNKD01000001.1"/>
</dbReference>
<gene>
    <name evidence="1" type="ORF">B0487_1574</name>
</gene>
<name>A0A1X2Z2M6_BIFAD</name>
<dbReference type="AlphaFoldDB" id="A0A1X2Z2M6"/>
<proteinExistence type="predicted"/>